<gene>
    <name evidence="2" type="ORF">C427_2711</name>
</gene>
<dbReference type="Gene3D" id="3.40.710.10">
    <property type="entry name" value="DD-peptidase/beta-lactamase superfamily"/>
    <property type="match status" value="1"/>
</dbReference>
<organism evidence="2 3">
    <name type="scientific">Paraglaciecola psychrophila 170</name>
    <dbReference type="NCBI Taxonomy" id="1129794"/>
    <lineage>
        <taxon>Bacteria</taxon>
        <taxon>Pseudomonadati</taxon>
        <taxon>Pseudomonadota</taxon>
        <taxon>Gammaproteobacteria</taxon>
        <taxon>Alteromonadales</taxon>
        <taxon>Alteromonadaceae</taxon>
        <taxon>Paraglaciecola</taxon>
    </lineage>
</organism>
<reference evidence="2 3" key="1">
    <citation type="journal article" date="2013" name="Genome Announc.">
        <title>Complete Genome Sequence of Glaciecola psychrophila Strain 170T.</title>
        <authorList>
            <person name="Yin J."/>
            <person name="Chen J."/>
            <person name="Liu G."/>
            <person name="Yu Y."/>
            <person name="Song L."/>
            <person name="Wang X."/>
            <person name="Qu X."/>
        </authorList>
    </citation>
    <scope>NUCLEOTIDE SEQUENCE [LARGE SCALE GENOMIC DNA]</scope>
    <source>
        <strain evidence="2 3">170</strain>
    </source>
</reference>
<dbReference type="PANTHER" id="PTHR43283:SF3">
    <property type="entry name" value="BETA-LACTAMASE FAMILY PROTEIN (AFU_ORTHOLOGUE AFUA_5G07500)"/>
    <property type="match status" value="1"/>
</dbReference>
<evidence type="ECO:0000313" key="3">
    <source>
        <dbReference type="Proteomes" id="UP000011864"/>
    </source>
</evidence>
<dbReference type="InterPro" id="IPR012338">
    <property type="entry name" value="Beta-lactam/transpept-like"/>
</dbReference>
<dbReference type="SUPFAM" id="SSF56601">
    <property type="entry name" value="beta-lactamase/transpeptidase-like"/>
    <property type="match status" value="1"/>
</dbReference>
<accession>M4RMG2</accession>
<dbReference type="PATRIC" id="fig|1129794.4.peg.2693"/>
<protein>
    <recommendedName>
        <fullName evidence="1">Beta-lactamase-related domain-containing protein</fullName>
    </recommendedName>
</protein>
<dbReference type="STRING" id="1129794.C427_2711"/>
<name>M4RMG2_9ALTE</name>
<dbReference type="EMBL" id="CP003837">
    <property type="protein sequence ID" value="AGH44820.1"/>
    <property type="molecule type" value="Genomic_DNA"/>
</dbReference>
<keyword evidence="3" id="KW-1185">Reference proteome</keyword>
<dbReference type="PANTHER" id="PTHR43283">
    <property type="entry name" value="BETA-LACTAMASE-RELATED"/>
    <property type="match status" value="1"/>
</dbReference>
<dbReference type="InterPro" id="IPR001466">
    <property type="entry name" value="Beta-lactam-related"/>
</dbReference>
<evidence type="ECO:0000259" key="1">
    <source>
        <dbReference type="Pfam" id="PF00144"/>
    </source>
</evidence>
<dbReference type="HOGENOM" id="CLU_092306_0_0_6"/>
<dbReference type="Pfam" id="PF00144">
    <property type="entry name" value="Beta-lactamase"/>
    <property type="match status" value="1"/>
</dbReference>
<proteinExistence type="predicted"/>
<dbReference type="InterPro" id="IPR050789">
    <property type="entry name" value="Diverse_Enzym_Activities"/>
</dbReference>
<dbReference type="eggNOG" id="COG1680">
    <property type="taxonomic scope" value="Bacteria"/>
</dbReference>
<evidence type="ECO:0000313" key="2">
    <source>
        <dbReference type="EMBL" id="AGH44820.1"/>
    </source>
</evidence>
<dbReference type="KEGG" id="gps:C427_2711"/>
<sequence>MKQALAPLTTLPQQAQPGSEFVYGHSTDLLGVIIESISGKNLKEFFETEITGPLGMIDTHFYIPKSKLSRLAAVYNATDSHIKRASDTNTAEDYMLSQGHYAAGPMQAFSGGAGLVSTASDYSKLLLMLLNQGTLNGTKILSPSSVVEMTSNQIPYIDMDWNDGFGYGFALTIGKAGDLKGKTLQYEWGGAYNSKYYVRPEDGVIVIYLTQLIPTSGLKDWEEINAVIKIALGIAP</sequence>
<dbReference type="Proteomes" id="UP000011864">
    <property type="component" value="Chromosome"/>
</dbReference>
<feature type="domain" description="Beta-lactamase-related" evidence="1">
    <location>
        <begin position="3"/>
        <end position="220"/>
    </location>
</feature>
<dbReference type="AlphaFoldDB" id="M4RMG2"/>